<keyword evidence="10" id="KW-0456">Lyase</keyword>
<comment type="similarity">
    <text evidence="1 10">Belongs to the Nth/MutY family.</text>
</comment>
<keyword evidence="12" id="KW-0255">Endonuclease</keyword>
<evidence type="ECO:0000256" key="1">
    <source>
        <dbReference type="ARBA" id="ARBA00008343"/>
    </source>
</evidence>
<evidence type="ECO:0000256" key="5">
    <source>
        <dbReference type="ARBA" id="ARBA00022801"/>
    </source>
</evidence>
<feature type="domain" description="HhH-GPD" evidence="11">
    <location>
        <begin position="41"/>
        <end position="189"/>
    </location>
</feature>
<dbReference type="GO" id="GO:0051539">
    <property type="term" value="F:4 iron, 4 sulfur cluster binding"/>
    <property type="evidence" value="ECO:0007669"/>
    <property type="project" value="UniProtKB-KW"/>
</dbReference>
<keyword evidence="12" id="KW-0540">Nuclease</keyword>
<evidence type="ECO:0000313" key="13">
    <source>
        <dbReference type="Proteomes" id="UP000449092"/>
    </source>
</evidence>
<dbReference type="SMART" id="SM00478">
    <property type="entry name" value="ENDO3c"/>
    <property type="match status" value="1"/>
</dbReference>
<reference evidence="12 13" key="1">
    <citation type="submission" date="2019-09" db="EMBL/GenBank/DDBJ databases">
        <title>Characterisation of the sponge microbiome using genome-centric metagenomics.</title>
        <authorList>
            <person name="Engelberts J.P."/>
            <person name="Robbins S.J."/>
            <person name="De Goeij J.M."/>
            <person name="Aranda M."/>
            <person name="Bell S.C."/>
            <person name="Webster N.S."/>
        </authorList>
    </citation>
    <scope>NUCLEOTIDE SEQUENCE [LARGE SCALE GENOMIC DNA]</scope>
    <source>
        <strain evidence="12">SB0662_bin_43</strain>
    </source>
</reference>
<dbReference type="PANTHER" id="PTHR10359:SF18">
    <property type="entry name" value="ENDONUCLEASE III"/>
    <property type="match status" value="1"/>
</dbReference>
<dbReference type="EC" id="4.2.99.18" evidence="10"/>
<dbReference type="PANTHER" id="PTHR10359">
    <property type="entry name" value="A/G-SPECIFIC ADENINE GLYCOSYLASE/ENDONUCLEASE III"/>
    <property type="match status" value="1"/>
</dbReference>
<dbReference type="GO" id="GO:0006285">
    <property type="term" value="P:base-excision repair, AP site formation"/>
    <property type="evidence" value="ECO:0007669"/>
    <property type="project" value="TreeGrafter"/>
</dbReference>
<evidence type="ECO:0000256" key="7">
    <source>
        <dbReference type="ARBA" id="ARBA00023014"/>
    </source>
</evidence>
<dbReference type="Pfam" id="PF00730">
    <property type="entry name" value="HhH-GPD"/>
    <property type="match status" value="1"/>
</dbReference>
<dbReference type="SUPFAM" id="SSF48150">
    <property type="entry name" value="DNA-glycosylase"/>
    <property type="match status" value="1"/>
</dbReference>
<evidence type="ECO:0000256" key="10">
    <source>
        <dbReference type="HAMAP-Rule" id="MF_00942"/>
    </source>
</evidence>
<dbReference type="FunFam" id="1.10.340.30:FF:000001">
    <property type="entry name" value="Endonuclease III"/>
    <property type="match status" value="1"/>
</dbReference>
<keyword evidence="6" id="KW-0408">Iron</keyword>
<keyword evidence="10" id="KW-0238">DNA-binding</keyword>
<comment type="cofactor">
    <cofactor evidence="10">
        <name>[4Fe-4S] cluster</name>
        <dbReference type="ChEBI" id="CHEBI:49883"/>
    </cofactor>
    <text evidence="10">Binds 1 [4Fe-4S] cluster.</text>
</comment>
<evidence type="ECO:0000256" key="3">
    <source>
        <dbReference type="ARBA" id="ARBA00022723"/>
    </source>
</evidence>
<dbReference type="GO" id="GO:0140078">
    <property type="term" value="F:class I DNA-(apurinic or apyrimidinic site) endonuclease activity"/>
    <property type="evidence" value="ECO:0007669"/>
    <property type="project" value="UniProtKB-EC"/>
</dbReference>
<dbReference type="HAMAP" id="MF_00942">
    <property type="entry name" value="Nth"/>
    <property type="match status" value="1"/>
</dbReference>
<dbReference type="Gene3D" id="1.10.340.30">
    <property type="entry name" value="Hypothetical protein, domain 2"/>
    <property type="match status" value="1"/>
</dbReference>
<dbReference type="InterPro" id="IPR000445">
    <property type="entry name" value="HhH_motif"/>
</dbReference>
<evidence type="ECO:0000256" key="6">
    <source>
        <dbReference type="ARBA" id="ARBA00023004"/>
    </source>
</evidence>
<dbReference type="Proteomes" id="UP000449092">
    <property type="component" value="Unassembled WGS sequence"/>
</dbReference>
<dbReference type="GO" id="GO:0019104">
    <property type="term" value="F:DNA N-glycosylase activity"/>
    <property type="evidence" value="ECO:0007669"/>
    <property type="project" value="UniProtKB-UniRule"/>
</dbReference>
<evidence type="ECO:0000256" key="4">
    <source>
        <dbReference type="ARBA" id="ARBA00022763"/>
    </source>
</evidence>
<comment type="caution">
    <text evidence="12">The sequence shown here is derived from an EMBL/GenBank/DDBJ whole genome shotgun (WGS) entry which is preliminary data.</text>
</comment>
<comment type="function">
    <text evidence="10">DNA repair enzyme that has both DNA N-glycosylase activity and AP-lyase activity. The DNA N-glycosylase activity releases various damaged pyrimidines from DNA by cleaving the N-glycosidic bond, leaving an AP (apurinic/apyrimidinic) site. The AP-lyase activity cleaves the phosphodiester bond 3' to the AP site by a beta-elimination, leaving a 3'-terminal unsaturated sugar and a product with a terminal 5'-phosphate.</text>
</comment>
<keyword evidence="7" id="KW-0411">Iron-sulfur</keyword>
<protein>
    <recommendedName>
        <fullName evidence="10">Endonuclease III</fullName>
        <ecNumber evidence="10">4.2.99.18</ecNumber>
    </recommendedName>
    <alternativeName>
        <fullName evidence="10">DNA-(apurinic or apyrimidinic site) lyase</fullName>
    </alternativeName>
</protein>
<evidence type="ECO:0000256" key="2">
    <source>
        <dbReference type="ARBA" id="ARBA00022485"/>
    </source>
</evidence>
<dbReference type="EMBL" id="VXOY01000015">
    <property type="protein sequence ID" value="MYE38268.1"/>
    <property type="molecule type" value="Genomic_DNA"/>
</dbReference>
<comment type="caution">
    <text evidence="10">Lacks conserved residue(s) required for the propagation of feature annotation.</text>
</comment>
<accession>A0A845DB46</accession>
<keyword evidence="3" id="KW-0479">Metal-binding</keyword>
<evidence type="ECO:0000313" key="12">
    <source>
        <dbReference type="EMBL" id="MYE38268.1"/>
    </source>
</evidence>
<gene>
    <name evidence="10 12" type="primary">nth</name>
    <name evidence="12" type="ORF">F4X82_01985</name>
</gene>
<keyword evidence="5 10" id="KW-0378">Hydrolase</keyword>
<evidence type="ECO:0000259" key="11">
    <source>
        <dbReference type="SMART" id="SM00478"/>
    </source>
</evidence>
<dbReference type="PIRSF" id="PIRSF001435">
    <property type="entry name" value="Nth"/>
    <property type="match status" value="1"/>
</dbReference>
<evidence type="ECO:0000256" key="9">
    <source>
        <dbReference type="ARBA" id="ARBA00023295"/>
    </source>
</evidence>
<dbReference type="Gene3D" id="1.10.1670.10">
    <property type="entry name" value="Helix-hairpin-Helix base-excision DNA repair enzymes (C-terminal)"/>
    <property type="match status" value="1"/>
</dbReference>
<dbReference type="CDD" id="cd00056">
    <property type="entry name" value="ENDO3c"/>
    <property type="match status" value="1"/>
</dbReference>
<dbReference type="AlphaFoldDB" id="A0A845DB46"/>
<dbReference type="NCBIfam" id="TIGR01083">
    <property type="entry name" value="nth"/>
    <property type="match status" value="1"/>
</dbReference>
<organism evidence="12 13">
    <name type="scientific">Candidatus Spechtbacteria bacterium SB0662_bin_43</name>
    <dbReference type="NCBI Taxonomy" id="2604897"/>
    <lineage>
        <taxon>Bacteria</taxon>
        <taxon>Candidatus Spechtiibacteriota</taxon>
    </lineage>
</organism>
<proteinExistence type="inferred from homology"/>
<keyword evidence="8 10" id="KW-0234">DNA repair</keyword>
<dbReference type="Pfam" id="PF00633">
    <property type="entry name" value="HHH"/>
    <property type="match status" value="1"/>
</dbReference>
<dbReference type="InterPro" id="IPR023170">
    <property type="entry name" value="HhH_base_excis_C"/>
</dbReference>
<sequence length="206" mass="23392">MATQEQKRALAILEKMKAAYPSAQIALQYSTPMQLLCAVIMSAQTTDEQVNKVNESLFKKYKSVRDFASVDESVFEKEISSVNFFRNKARNIVKTARIVQEKYNGAVPRTIDELVELPGVGRKTANIVLWELHGVIAGVVVDTHVKRVSLALGFTKNKDPVKVEQDLMRLFPQKEWGMIGHYFQAYGRTVLRARGKPLMEDFLKQE</sequence>
<comment type="catalytic activity">
    <reaction evidence="10">
        <text>2'-deoxyribonucleotide-(2'-deoxyribose 5'-phosphate)-2'-deoxyribonucleotide-DNA = a 3'-end 2'-deoxyribonucleotide-(2,3-dehydro-2,3-deoxyribose 5'-phosphate)-DNA + a 5'-end 5'-phospho-2'-deoxyribonucleoside-DNA + H(+)</text>
        <dbReference type="Rhea" id="RHEA:66592"/>
        <dbReference type="Rhea" id="RHEA-COMP:13180"/>
        <dbReference type="Rhea" id="RHEA-COMP:16897"/>
        <dbReference type="Rhea" id="RHEA-COMP:17067"/>
        <dbReference type="ChEBI" id="CHEBI:15378"/>
        <dbReference type="ChEBI" id="CHEBI:136412"/>
        <dbReference type="ChEBI" id="CHEBI:157695"/>
        <dbReference type="ChEBI" id="CHEBI:167181"/>
        <dbReference type="EC" id="4.2.99.18"/>
    </reaction>
</comment>
<dbReference type="GO" id="GO:0003677">
    <property type="term" value="F:DNA binding"/>
    <property type="evidence" value="ECO:0007669"/>
    <property type="project" value="UniProtKB-UniRule"/>
</dbReference>
<dbReference type="InterPro" id="IPR011257">
    <property type="entry name" value="DNA_glycosylase"/>
</dbReference>
<keyword evidence="4 10" id="KW-0227">DNA damage</keyword>
<evidence type="ECO:0000256" key="8">
    <source>
        <dbReference type="ARBA" id="ARBA00023204"/>
    </source>
</evidence>
<dbReference type="InterPro" id="IPR003265">
    <property type="entry name" value="HhH-GPD_domain"/>
</dbReference>
<dbReference type="InterPro" id="IPR005759">
    <property type="entry name" value="Nth"/>
</dbReference>
<name>A0A845DB46_9BACT</name>
<dbReference type="GO" id="GO:0046872">
    <property type="term" value="F:metal ion binding"/>
    <property type="evidence" value="ECO:0007669"/>
    <property type="project" value="UniProtKB-KW"/>
</dbReference>
<keyword evidence="2" id="KW-0004">4Fe-4S</keyword>
<keyword evidence="9 10" id="KW-0326">Glycosidase</keyword>